<dbReference type="EMBL" id="JASPKZ010008401">
    <property type="protein sequence ID" value="KAJ9579467.1"/>
    <property type="molecule type" value="Genomic_DNA"/>
</dbReference>
<feature type="non-terminal residue" evidence="1">
    <location>
        <position position="1"/>
    </location>
</feature>
<reference evidence="1" key="1">
    <citation type="journal article" date="2023" name="IScience">
        <title>Live-bearing cockroach genome reveals convergent evolutionary mechanisms linked to viviparity in insects and beyond.</title>
        <authorList>
            <person name="Fouks B."/>
            <person name="Harrison M.C."/>
            <person name="Mikhailova A.A."/>
            <person name="Marchal E."/>
            <person name="English S."/>
            <person name="Carruthers M."/>
            <person name="Jennings E.C."/>
            <person name="Chiamaka E.L."/>
            <person name="Frigard R.A."/>
            <person name="Pippel M."/>
            <person name="Attardo G.M."/>
            <person name="Benoit J.B."/>
            <person name="Bornberg-Bauer E."/>
            <person name="Tobe S.S."/>
        </authorList>
    </citation>
    <scope>NUCLEOTIDE SEQUENCE</scope>
    <source>
        <strain evidence="1">Stay&amp;Tobe</strain>
    </source>
</reference>
<evidence type="ECO:0000313" key="2">
    <source>
        <dbReference type="Proteomes" id="UP001233999"/>
    </source>
</evidence>
<gene>
    <name evidence="1" type="ORF">L9F63_024426</name>
</gene>
<feature type="non-terminal residue" evidence="1">
    <location>
        <position position="96"/>
    </location>
</feature>
<organism evidence="1 2">
    <name type="scientific">Diploptera punctata</name>
    <name type="common">Pacific beetle cockroach</name>
    <dbReference type="NCBI Taxonomy" id="6984"/>
    <lineage>
        <taxon>Eukaryota</taxon>
        <taxon>Metazoa</taxon>
        <taxon>Ecdysozoa</taxon>
        <taxon>Arthropoda</taxon>
        <taxon>Hexapoda</taxon>
        <taxon>Insecta</taxon>
        <taxon>Pterygota</taxon>
        <taxon>Neoptera</taxon>
        <taxon>Polyneoptera</taxon>
        <taxon>Dictyoptera</taxon>
        <taxon>Blattodea</taxon>
        <taxon>Blaberoidea</taxon>
        <taxon>Blaberidae</taxon>
        <taxon>Diplopterinae</taxon>
        <taxon>Diploptera</taxon>
    </lineage>
</organism>
<protein>
    <submittedName>
        <fullName evidence="1">Uncharacterized protein</fullName>
    </submittedName>
</protein>
<comment type="caution">
    <text evidence="1">The sequence shown here is derived from an EMBL/GenBank/DDBJ whole genome shotgun (WGS) entry which is preliminary data.</text>
</comment>
<evidence type="ECO:0000313" key="1">
    <source>
        <dbReference type="EMBL" id="KAJ9579467.1"/>
    </source>
</evidence>
<keyword evidence="2" id="KW-1185">Reference proteome</keyword>
<dbReference type="Proteomes" id="UP001233999">
    <property type="component" value="Unassembled WGS sequence"/>
</dbReference>
<accession>A0AAD7ZFZ6</accession>
<name>A0AAD7ZFZ6_DIPPU</name>
<reference evidence="1" key="2">
    <citation type="submission" date="2023-05" db="EMBL/GenBank/DDBJ databases">
        <authorList>
            <person name="Fouks B."/>
        </authorList>
    </citation>
    <scope>NUCLEOTIDE SEQUENCE</scope>
    <source>
        <strain evidence="1">Stay&amp;Tobe</strain>
        <tissue evidence="1">Testes</tissue>
    </source>
</reference>
<sequence>KVVDSNFRAYFASGTSLFLVQQYLDTIATHKAAVKLFSDLIPLKIISLHPHIILVIRPGGPKLCLERMQINICYLKAKVSTSTFFVQYIMYLFIEH</sequence>
<proteinExistence type="predicted"/>
<dbReference type="AlphaFoldDB" id="A0AAD7ZFZ6"/>